<name>A0A6C0IGJ6_9ZZZZ</name>
<organism evidence="4">
    <name type="scientific">viral metagenome</name>
    <dbReference type="NCBI Taxonomy" id="1070528"/>
    <lineage>
        <taxon>unclassified sequences</taxon>
        <taxon>metagenomes</taxon>
        <taxon>organismal metagenomes</taxon>
    </lineage>
</organism>
<dbReference type="InterPro" id="IPR003959">
    <property type="entry name" value="ATPase_AAA_core"/>
</dbReference>
<feature type="compositionally biased region" description="Polar residues" evidence="2">
    <location>
        <begin position="408"/>
        <end position="417"/>
    </location>
</feature>
<dbReference type="SUPFAM" id="SSF52540">
    <property type="entry name" value="P-loop containing nucleoside triphosphate hydrolases"/>
    <property type="match status" value="1"/>
</dbReference>
<dbReference type="GO" id="GO:0005634">
    <property type="term" value="C:nucleus"/>
    <property type="evidence" value="ECO:0007669"/>
    <property type="project" value="TreeGrafter"/>
</dbReference>
<keyword evidence="1" id="KW-0235">DNA replication</keyword>
<dbReference type="CDD" id="cd00009">
    <property type="entry name" value="AAA"/>
    <property type="match status" value="1"/>
</dbReference>
<dbReference type="PANTHER" id="PTHR23389:SF6">
    <property type="entry name" value="REPLICATION FACTOR C SUBUNIT 1"/>
    <property type="match status" value="1"/>
</dbReference>
<reference evidence="4" key="1">
    <citation type="journal article" date="2020" name="Nature">
        <title>Giant virus diversity and host interactions through global metagenomics.</title>
        <authorList>
            <person name="Schulz F."/>
            <person name="Roux S."/>
            <person name="Paez-Espino D."/>
            <person name="Jungbluth S."/>
            <person name="Walsh D.A."/>
            <person name="Denef V.J."/>
            <person name="McMahon K.D."/>
            <person name="Konstantinidis K.T."/>
            <person name="Eloe-Fadrosh E.A."/>
            <person name="Kyrpides N.C."/>
            <person name="Woyke T."/>
        </authorList>
    </citation>
    <scope>NUCLEOTIDE SEQUENCE</scope>
    <source>
        <strain evidence="4">GVMAG-M-3300023184-88</strain>
    </source>
</reference>
<accession>A0A6C0IGJ6</accession>
<dbReference type="Pfam" id="PF00004">
    <property type="entry name" value="AAA"/>
    <property type="match status" value="1"/>
</dbReference>
<evidence type="ECO:0000256" key="1">
    <source>
        <dbReference type="ARBA" id="ARBA00022705"/>
    </source>
</evidence>
<feature type="domain" description="ATPase AAA-type core" evidence="3">
    <location>
        <begin position="35"/>
        <end position="143"/>
    </location>
</feature>
<dbReference type="GO" id="GO:0016887">
    <property type="term" value="F:ATP hydrolysis activity"/>
    <property type="evidence" value="ECO:0007669"/>
    <property type="project" value="InterPro"/>
</dbReference>
<dbReference type="InterPro" id="IPR027417">
    <property type="entry name" value="P-loop_NTPase"/>
</dbReference>
<dbReference type="GO" id="GO:0006260">
    <property type="term" value="P:DNA replication"/>
    <property type="evidence" value="ECO:0007669"/>
    <property type="project" value="UniProtKB-KW"/>
</dbReference>
<sequence>MVRTSLPEKDTACLHPTVEQAMHKWLKTRTQPAFLLIGPPGVGKTTMVYRVCKDAKYWIQEFNASHTRTGSSFRQTIMPLLIETGVSKWIHPTTPNGRAVLLDEMDGLSQGEKGGLQELLDYLKSKRNFVNDCPLILICNILEGRIMQQLLKYCCVHYVNMPPKDKLIEFFKKDIPDSLYLLGDIRKVSQSLIYHDKTGGYIQGKEETLDRNIHVAIRAAWFTLFEDWGENDELDLETKDANLAGLLFHQNLPLYLESKKDADIKELEVASFEVYEEILDYLRWSDRADFWAFFHQCWNLLPLSYRLKLKYPNLYLQHYKKPSPIPEPAALQYTQVLTKQSALFNAWKEMNRVANENDIPFRCVTQWATHQTGKIYETLGVKLEKRDSDKLEKRDSVKLESQNVNSVLLTDLSSPNAEKNESKPASTRKKAVRGKKSNAL</sequence>
<evidence type="ECO:0000256" key="2">
    <source>
        <dbReference type="SAM" id="MobiDB-lite"/>
    </source>
</evidence>
<feature type="region of interest" description="Disordered" evidence="2">
    <location>
        <begin position="408"/>
        <end position="440"/>
    </location>
</feature>
<dbReference type="Gene3D" id="3.40.50.300">
    <property type="entry name" value="P-loop containing nucleotide triphosphate hydrolases"/>
    <property type="match status" value="1"/>
</dbReference>
<dbReference type="EMBL" id="MN740183">
    <property type="protein sequence ID" value="QHT92318.1"/>
    <property type="molecule type" value="Genomic_DNA"/>
</dbReference>
<protein>
    <recommendedName>
        <fullName evidence="3">ATPase AAA-type core domain-containing protein</fullName>
    </recommendedName>
</protein>
<dbReference type="GO" id="GO:0003677">
    <property type="term" value="F:DNA binding"/>
    <property type="evidence" value="ECO:0007669"/>
    <property type="project" value="TreeGrafter"/>
</dbReference>
<evidence type="ECO:0000313" key="4">
    <source>
        <dbReference type="EMBL" id="QHT92318.1"/>
    </source>
</evidence>
<evidence type="ECO:0000259" key="3">
    <source>
        <dbReference type="Pfam" id="PF00004"/>
    </source>
</evidence>
<dbReference type="AlphaFoldDB" id="A0A6C0IGJ6"/>
<proteinExistence type="predicted"/>
<dbReference type="PANTHER" id="PTHR23389">
    <property type="entry name" value="CHROMOSOME TRANSMISSION FIDELITY FACTOR 18"/>
    <property type="match status" value="1"/>
</dbReference>
<feature type="compositionally biased region" description="Basic residues" evidence="2">
    <location>
        <begin position="426"/>
        <end position="440"/>
    </location>
</feature>
<dbReference type="GO" id="GO:0005524">
    <property type="term" value="F:ATP binding"/>
    <property type="evidence" value="ECO:0007669"/>
    <property type="project" value="InterPro"/>
</dbReference>